<protein>
    <recommendedName>
        <fullName evidence="4">DUF4190 domain-containing protein</fullName>
    </recommendedName>
</protein>
<dbReference type="RefSeq" id="WP_244170167.1">
    <property type="nucleotide sequence ID" value="NZ_FNSO01000004.1"/>
</dbReference>
<dbReference type="Proteomes" id="UP000199622">
    <property type="component" value="Unassembled WGS sequence"/>
</dbReference>
<keyword evidence="1" id="KW-0472">Membrane</keyword>
<gene>
    <name evidence="2" type="ORF">SAMN04489727_2965</name>
</gene>
<dbReference type="EMBL" id="FNSO01000004">
    <property type="protein sequence ID" value="SEC21191.1"/>
    <property type="molecule type" value="Genomic_DNA"/>
</dbReference>
<dbReference type="AlphaFoldDB" id="A0A1H4QNS9"/>
<evidence type="ECO:0000256" key="1">
    <source>
        <dbReference type="SAM" id="Phobius"/>
    </source>
</evidence>
<name>A0A1H4QNS9_9PSEU</name>
<keyword evidence="1" id="KW-0812">Transmembrane</keyword>
<keyword evidence="1" id="KW-1133">Transmembrane helix</keyword>
<proteinExistence type="predicted"/>
<evidence type="ECO:0008006" key="4">
    <source>
        <dbReference type="Google" id="ProtNLM"/>
    </source>
</evidence>
<feature type="transmembrane region" description="Helical" evidence="1">
    <location>
        <begin position="24"/>
        <end position="49"/>
    </location>
</feature>
<reference evidence="3" key="1">
    <citation type="submission" date="2016-10" db="EMBL/GenBank/DDBJ databases">
        <authorList>
            <person name="Varghese N."/>
            <person name="Submissions S."/>
        </authorList>
    </citation>
    <scope>NUCLEOTIDE SEQUENCE [LARGE SCALE GENOMIC DNA]</scope>
    <source>
        <strain evidence="3">DSM 44544</strain>
    </source>
</reference>
<accession>A0A1H4QNS9</accession>
<evidence type="ECO:0000313" key="3">
    <source>
        <dbReference type="Proteomes" id="UP000199622"/>
    </source>
</evidence>
<feature type="transmembrane region" description="Helical" evidence="1">
    <location>
        <begin position="61"/>
        <end position="82"/>
    </location>
</feature>
<dbReference type="STRING" id="208445.SAMN04489727_2965"/>
<sequence>MSERQHDPELFDELMRTELRQQPVSGYAIATLVFGLIGGVLAPVCGAVAISRIRKQRQRGLGFVVCGLVAFVAWVGVFAYGVGTGTLGWPRPAAQERLPEGVVHGLDLAVGDCFWAPATSGEADVFRRPCAAGHTGEAFEVLPLGEGPMPDVLELYRTTLARCEAGARSVPGVRVQVMTPTSARWAEGKHRAICCSACCGPVGGPWVRARCLSAVTARLR</sequence>
<organism evidence="2 3">
    <name type="scientific">Amycolatopsis tolypomycina</name>
    <dbReference type="NCBI Taxonomy" id="208445"/>
    <lineage>
        <taxon>Bacteria</taxon>
        <taxon>Bacillati</taxon>
        <taxon>Actinomycetota</taxon>
        <taxon>Actinomycetes</taxon>
        <taxon>Pseudonocardiales</taxon>
        <taxon>Pseudonocardiaceae</taxon>
        <taxon>Amycolatopsis</taxon>
    </lineage>
</organism>
<evidence type="ECO:0000313" key="2">
    <source>
        <dbReference type="EMBL" id="SEC21191.1"/>
    </source>
</evidence>
<keyword evidence="3" id="KW-1185">Reference proteome</keyword>